<dbReference type="Pfam" id="PF12796">
    <property type="entry name" value="Ank_2"/>
    <property type="match status" value="1"/>
</dbReference>
<dbReference type="PROSITE" id="PS50088">
    <property type="entry name" value="ANK_REPEAT"/>
    <property type="match status" value="2"/>
</dbReference>
<dbReference type="SMART" id="SM00248">
    <property type="entry name" value="ANK"/>
    <property type="match status" value="4"/>
</dbReference>
<evidence type="ECO:0000256" key="3">
    <source>
        <dbReference type="PROSITE-ProRule" id="PRU00023"/>
    </source>
</evidence>
<evidence type="ECO:0000256" key="1">
    <source>
        <dbReference type="ARBA" id="ARBA00022737"/>
    </source>
</evidence>
<feature type="region of interest" description="Disordered" evidence="4">
    <location>
        <begin position="1"/>
        <end position="26"/>
    </location>
</feature>
<accession>A0A078ATS3</accession>
<dbReference type="InterPro" id="IPR036770">
    <property type="entry name" value="Ankyrin_rpt-contain_sf"/>
</dbReference>
<gene>
    <name evidence="6" type="primary">Contig14407.g15351</name>
    <name evidence="6" type="ORF">STYLEM_14912</name>
</gene>
<dbReference type="InterPro" id="IPR050776">
    <property type="entry name" value="Ank_Repeat/CDKN_Inhibitor"/>
</dbReference>
<dbReference type="SUPFAM" id="SSF48403">
    <property type="entry name" value="Ankyrin repeat"/>
    <property type="match status" value="1"/>
</dbReference>
<dbReference type="Gene3D" id="1.25.40.20">
    <property type="entry name" value="Ankyrin repeat-containing domain"/>
    <property type="match status" value="1"/>
</dbReference>
<keyword evidence="5" id="KW-1133">Transmembrane helix</keyword>
<keyword evidence="2 3" id="KW-0040">ANK repeat</keyword>
<name>A0A078ATS3_STYLE</name>
<dbReference type="Pfam" id="PF00023">
    <property type="entry name" value="Ank"/>
    <property type="match status" value="2"/>
</dbReference>
<dbReference type="PRINTS" id="PR01415">
    <property type="entry name" value="ANKYRIN"/>
</dbReference>
<sequence>MSEQRQSNQGSPDTANLRRRNTSTNIDHEIIHPESRVNYERFDSTSDDRKDEKLVFKYIQRVEIRELQRHLIETETRFEIIEIYDRSGYSPLHFAAYKNNEKMAEILCLFVLGRYKNTLLDDNERIIREATLKEWVNKQSRGDEGFTPLHFASFHGNIQLIRMLMKYGANIEAKNKLDINMLHVAAQGDQPASLNFFRLQGLDINSRDRKQSTPLHWAAFSGAELALSYILAWEAEDNDGKTPLDMCEELRTPAMRIEIKKLLLQNGGLFNDIFMIKPPLRKTVQSRKTLFIFLSLMVLSYFALTCFIFPKIDNFNFKLSILITFAGCMVFSLVSWLKDPGYLLRDQNFSFMDLLEQFEPNGLCPDCLIIRTPRSLIITALGSIIVNDIPDPSIQGQSNEANNTYQGISNQINNNSDQIPGCCPFDINQMDYPMNDYISFGVQCAVCCFSFCFIFPLGILVLIQSINFASGETTVERLGKKSKRNRNSLINTPRKKLTIEYSLMEEEINRDRRSCLLNCSDMLWRTRVLSQQEILLQSRELHEQLNGV</sequence>
<reference evidence="6 7" key="1">
    <citation type="submission" date="2014-06" db="EMBL/GenBank/DDBJ databases">
        <authorList>
            <person name="Swart Estienne"/>
        </authorList>
    </citation>
    <scope>NUCLEOTIDE SEQUENCE [LARGE SCALE GENOMIC DNA]</scope>
    <source>
        <strain evidence="6 7">130c</strain>
    </source>
</reference>
<dbReference type="PANTHER" id="PTHR24201:SF15">
    <property type="entry name" value="ANKYRIN REPEAT DOMAIN-CONTAINING PROTEIN 66"/>
    <property type="match status" value="1"/>
</dbReference>
<evidence type="ECO:0000256" key="5">
    <source>
        <dbReference type="SAM" id="Phobius"/>
    </source>
</evidence>
<keyword evidence="1" id="KW-0677">Repeat</keyword>
<feature type="transmembrane region" description="Helical" evidence="5">
    <location>
        <begin position="290"/>
        <end position="310"/>
    </location>
</feature>
<keyword evidence="5" id="KW-0472">Membrane</keyword>
<dbReference type="Proteomes" id="UP000039865">
    <property type="component" value="Unassembled WGS sequence"/>
</dbReference>
<dbReference type="InterPro" id="IPR002110">
    <property type="entry name" value="Ankyrin_rpt"/>
</dbReference>
<feature type="transmembrane region" description="Helical" evidence="5">
    <location>
        <begin position="317"/>
        <end position="337"/>
    </location>
</feature>
<evidence type="ECO:0000256" key="4">
    <source>
        <dbReference type="SAM" id="MobiDB-lite"/>
    </source>
</evidence>
<dbReference type="PROSITE" id="PS50297">
    <property type="entry name" value="ANK_REP_REGION"/>
    <property type="match status" value="2"/>
</dbReference>
<dbReference type="EMBL" id="CCKQ01014079">
    <property type="protein sequence ID" value="CDW85825.1"/>
    <property type="molecule type" value="Genomic_DNA"/>
</dbReference>
<evidence type="ECO:0000256" key="2">
    <source>
        <dbReference type="ARBA" id="ARBA00023043"/>
    </source>
</evidence>
<evidence type="ECO:0000313" key="7">
    <source>
        <dbReference type="Proteomes" id="UP000039865"/>
    </source>
</evidence>
<evidence type="ECO:0000313" key="6">
    <source>
        <dbReference type="EMBL" id="CDW85825.1"/>
    </source>
</evidence>
<dbReference type="AlphaFoldDB" id="A0A078ATS3"/>
<feature type="repeat" description="ANK" evidence="3">
    <location>
        <begin position="87"/>
        <end position="107"/>
    </location>
</feature>
<keyword evidence="5" id="KW-0812">Transmembrane</keyword>
<protein>
    <submittedName>
        <fullName evidence="6">Dhhc zinc finger domain containing protein</fullName>
    </submittedName>
</protein>
<dbReference type="OrthoDB" id="163438at2759"/>
<organism evidence="6 7">
    <name type="scientific">Stylonychia lemnae</name>
    <name type="common">Ciliate</name>
    <dbReference type="NCBI Taxonomy" id="5949"/>
    <lineage>
        <taxon>Eukaryota</taxon>
        <taxon>Sar</taxon>
        <taxon>Alveolata</taxon>
        <taxon>Ciliophora</taxon>
        <taxon>Intramacronucleata</taxon>
        <taxon>Spirotrichea</taxon>
        <taxon>Stichotrichia</taxon>
        <taxon>Sporadotrichida</taxon>
        <taxon>Oxytrichidae</taxon>
        <taxon>Stylonychinae</taxon>
        <taxon>Stylonychia</taxon>
    </lineage>
</organism>
<feature type="transmembrane region" description="Helical" evidence="5">
    <location>
        <begin position="440"/>
        <end position="463"/>
    </location>
</feature>
<feature type="compositionally biased region" description="Polar residues" evidence="4">
    <location>
        <begin position="1"/>
        <end position="14"/>
    </location>
</feature>
<feature type="repeat" description="ANK" evidence="3">
    <location>
        <begin position="144"/>
        <end position="176"/>
    </location>
</feature>
<dbReference type="PANTHER" id="PTHR24201">
    <property type="entry name" value="ANK_REP_REGION DOMAIN-CONTAINING PROTEIN"/>
    <property type="match status" value="1"/>
</dbReference>
<proteinExistence type="predicted"/>
<dbReference type="InParanoid" id="A0A078ATS3"/>
<keyword evidence="7" id="KW-1185">Reference proteome</keyword>